<dbReference type="Proteomes" id="UP000011991">
    <property type="component" value="Unassembled WGS sequence"/>
</dbReference>
<gene>
    <name evidence="1" type="ORF">RMSM_02634</name>
</gene>
<dbReference type="EMBL" id="ANOG01000373">
    <property type="protein sequence ID" value="EMI20426.1"/>
    <property type="molecule type" value="Genomic_DNA"/>
</dbReference>
<reference evidence="1 2" key="1">
    <citation type="journal article" date="2013" name="Mar. Genomics">
        <title>Expression of sulfatases in Rhodopirellula baltica and the diversity of sulfatases in the genus Rhodopirellula.</title>
        <authorList>
            <person name="Wegner C.E."/>
            <person name="Richter-Heitmann T."/>
            <person name="Klindworth A."/>
            <person name="Klockow C."/>
            <person name="Richter M."/>
            <person name="Achstetter T."/>
            <person name="Glockner F.O."/>
            <person name="Harder J."/>
        </authorList>
    </citation>
    <scope>NUCLEOTIDE SEQUENCE [LARGE SCALE GENOMIC DNA]</scope>
    <source>
        <strain evidence="1 2">SM1</strain>
    </source>
</reference>
<organism evidence="1 2">
    <name type="scientific">Rhodopirellula maiorica SM1</name>
    <dbReference type="NCBI Taxonomy" id="1265738"/>
    <lineage>
        <taxon>Bacteria</taxon>
        <taxon>Pseudomonadati</taxon>
        <taxon>Planctomycetota</taxon>
        <taxon>Planctomycetia</taxon>
        <taxon>Pirellulales</taxon>
        <taxon>Pirellulaceae</taxon>
        <taxon>Novipirellula</taxon>
    </lineage>
</organism>
<accession>M5RMK9</accession>
<evidence type="ECO:0000313" key="2">
    <source>
        <dbReference type="Proteomes" id="UP000011991"/>
    </source>
</evidence>
<dbReference type="RefSeq" id="WP_008696021.1">
    <property type="nucleotide sequence ID" value="NZ_ANOG01000373.1"/>
</dbReference>
<dbReference type="AlphaFoldDB" id="M5RMK9"/>
<protein>
    <submittedName>
        <fullName evidence="1">Uncharacterized protein</fullName>
    </submittedName>
</protein>
<dbReference type="PATRIC" id="fig|1265738.3.peg.2649"/>
<sequence>MPNVRDGNQCLVSNDASEGYFLVGVPSQQLGVAAVVWQNDWLHFSVPCDPAQLVGDVANRTATTEKAANRRADLWLWRFTSMKRNSFRLDKVTREKIGMNTV</sequence>
<evidence type="ECO:0000313" key="1">
    <source>
        <dbReference type="EMBL" id="EMI20426.1"/>
    </source>
</evidence>
<name>M5RMK9_9BACT</name>
<proteinExistence type="predicted"/>
<comment type="caution">
    <text evidence="1">The sequence shown here is derived from an EMBL/GenBank/DDBJ whole genome shotgun (WGS) entry which is preliminary data.</text>
</comment>
<keyword evidence="2" id="KW-1185">Reference proteome</keyword>